<dbReference type="GO" id="GO:0043565">
    <property type="term" value="F:sequence-specific DNA binding"/>
    <property type="evidence" value="ECO:0007669"/>
    <property type="project" value="InterPro"/>
</dbReference>
<dbReference type="Pfam" id="PF01965">
    <property type="entry name" value="DJ-1_PfpI"/>
    <property type="match status" value="1"/>
</dbReference>
<dbReference type="RefSeq" id="WP_009813527.1">
    <property type="nucleotide sequence ID" value="NZ_CH724156.1"/>
</dbReference>
<dbReference type="PANTHER" id="PTHR43130:SF3">
    <property type="entry name" value="HTH-TYPE TRANSCRIPTIONAL REGULATOR RV1931C"/>
    <property type="match status" value="1"/>
</dbReference>
<dbReference type="PANTHER" id="PTHR43130">
    <property type="entry name" value="ARAC-FAMILY TRANSCRIPTIONAL REGULATOR"/>
    <property type="match status" value="1"/>
</dbReference>
<dbReference type="SMART" id="SM00342">
    <property type="entry name" value="HTH_ARAC"/>
    <property type="match status" value="1"/>
</dbReference>
<evidence type="ECO:0000256" key="1">
    <source>
        <dbReference type="ARBA" id="ARBA00023015"/>
    </source>
</evidence>
<dbReference type="PROSITE" id="PS01124">
    <property type="entry name" value="HTH_ARAC_FAMILY_2"/>
    <property type="match status" value="1"/>
</dbReference>
<dbReference type="InterPro" id="IPR002818">
    <property type="entry name" value="DJ-1/PfpI"/>
</dbReference>
<evidence type="ECO:0000313" key="5">
    <source>
        <dbReference type="Proteomes" id="UP000005954"/>
    </source>
</evidence>
<dbReference type="SUPFAM" id="SSF46689">
    <property type="entry name" value="Homeodomain-like"/>
    <property type="match status" value="2"/>
</dbReference>
<gene>
    <name evidence="4" type="ORF">ISM_07520</name>
</gene>
<dbReference type="HOGENOM" id="CLU_000445_59_0_5"/>
<dbReference type="Pfam" id="PF12833">
    <property type="entry name" value="HTH_18"/>
    <property type="match status" value="1"/>
</dbReference>
<dbReference type="CDD" id="cd03137">
    <property type="entry name" value="GATase1_AraC_1"/>
    <property type="match status" value="1"/>
</dbReference>
<dbReference type="SUPFAM" id="SSF52317">
    <property type="entry name" value="Class I glutamine amidotransferase-like"/>
    <property type="match status" value="1"/>
</dbReference>
<sequence length="342" mass="36652">MLVYPGVSSVDASGPLEPFGLANFLTGRQLYKPVTVSVDGAPVPVAGGFLNIVPSCACEDLPARIDLMLVAGGPGCFAAAEDETLLSWLRRLEPRCARLGSVCTGSTILVASGIADGHRVATHWLEAIRLKQCQSAVEIEEDAIFVNSGKLWTSAGMLAGIDLTLALIEKDHGRQLALDIARFMVLVLRRISGQTQFSPQLMAEATEDPRIRRVQLFVWENPTADLSVANLAKKAAMSERSLVRLFKKVTNTTLSQYIEDVRLTSARQLLETSQQSVQSVAVNAGFGTAATLRRVFTRQLGVCPSSYRQSFGTDHGAAPPELAGADVVAMDLAGVINGKSAW</sequence>
<evidence type="ECO:0000259" key="3">
    <source>
        <dbReference type="PROSITE" id="PS01124"/>
    </source>
</evidence>
<evidence type="ECO:0000313" key="4">
    <source>
        <dbReference type="EMBL" id="EAP78127.1"/>
    </source>
</evidence>
<dbReference type="InterPro" id="IPR052158">
    <property type="entry name" value="INH-QAR"/>
</dbReference>
<keyword evidence="5" id="KW-1185">Reference proteome</keyword>
<name>A3SL96_ROSNI</name>
<dbReference type="Gene3D" id="3.40.50.880">
    <property type="match status" value="1"/>
</dbReference>
<proteinExistence type="predicted"/>
<reference evidence="4 5" key="1">
    <citation type="submission" date="2005-12" db="EMBL/GenBank/DDBJ databases">
        <authorList>
            <person name="Moran M.A."/>
            <person name="Ferriera S."/>
            <person name="Johnson J."/>
            <person name="Kravitz S."/>
            <person name="Halpern A."/>
            <person name="Remington K."/>
            <person name="Beeson K."/>
            <person name="Tran B."/>
            <person name="Rogers Y.-H."/>
            <person name="Friedman R."/>
            <person name="Venter J.C."/>
        </authorList>
    </citation>
    <scope>NUCLEOTIDE SEQUENCE [LARGE SCALE GENOMIC DNA]</scope>
    <source>
        <strain evidence="5">ATCC BAA-591 / DSM 15170 / ISM</strain>
    </source>
</reference>
<evidence type="ECO:0000256" key="2">
    <source>
        <dbReference type="ARBA" id="ARBA00023163"/>
    </source>
</evidence>
<dbReference type="eggNOG" id="COG4977">
    <property type="taxonomic scope" value="Bacteria"/>
</dbReference>
<feature type="domain" description="HTH araC/xylS-type" evidence="3">
    <location>
        <begin position="212"/>
        <end position="310"/>
    </location>
</feature>
<dbReference type="STRING" id="89187.ISM_07520"/>
<dbReference type="InterPro" id="IPR009057">
    <property type="entry name" value="Homeodomain-like_sf"/>
</dbReference>
<dbReference type="Proteomes" id="UP000005954">
    <property type="component" value="Unassembled WGS sequence"/>
</dbReference>
<dbReference type="EMBL" id="AALY01000001">
    <property type="protein sequence ID" value="EAP78127.1"/>
    <property type="molecule type" value="Genomic_DNA"/>
</dbReference>
<dbReference type="GO" id="GO:0003700">
    <property type="term" value="F:DNA-binding transcription factor activity"/>
    <property type="evidence" value="ECO:0007669"/>
    <property type="project" value="InterPro"/>
</dbReference>
<organism evidence="4 5">
    <name type="scientific">Roseovarius nubinhibens (strain ATCC BAA-591 / DSM 15170 / ISM)</name>
    <dbReference type="NCBI Taxonomy" id="89187"/>
    <lineage>
        <taxon>Bacteria</taxon>
        <taxon>Pseudomonadati</taxon>
        <taxon>Pseudomonadota</taxon>
        <taxon>Alphaproteobacteria</taxon>
        <taxon>Rhodobacterales</taxon>
        <taxon>Roseobacteraceae</taxon>
        <taxon>Roseovarius</taxon>
    </lineage>
</organism>
<accession>A3SL96</accession>
<dbReference type="AlphaFoldDB" id="A3SL96"/>
<comment type="caution">
    <text evidence="4">The sequence shown here is derived from an EMBL/GenBank/DDBJ whole genome shotgun (WGS) entry which is preliminary data.</text>
</comment>
<dbReference type="Gene3D" id="1.10.10.60">
    <property type="entry name" value="Homeodomain-like"/>
    <property type="match status" value="1"/>
</dbReference>
<protein>
    <submittedName>
        <fullName evidence="4">Putative AraC-family transcriptional regulator</fullName>
    </submittedName>
</protein>
<keyword evidence="2" id="KW-0804">Transcription</keyword>
<dbReference type="InterPro" id="IPR029062">
    <property type="entry name" value="Class_I_gatase-like"/>
</dbReference>
<keyword evidence="1" id="KW-0805">Transcription regulation</keyword>
<dbReference type="InterPro" id="IPR018060">
    <property type="entry name" value="HTH_AraC"/>
</dbReference>